<dbReference type="EMBL" id="UYYF01004434">
    <property type="protein sequence ID" value="VDN04039.1"/>
    <property type="molecule type" value="Genomic_DNA"/>
</dbReference>
<reference evidence="3" key="1">
    <citation type="submission" date="2017-02" db="UniProtKB">
        <authorList>
            <consortium name="WormBaseParasite"/>
        </authorList>
    </citation>
    <scope>IDENTIFICATION</scope>
</reference>
<dbReference type="OrthoDB" id="2194416at2759"/>
<dbReference type="AlphaFoldDB" id="A0A0N5D1F1"/>
<proteinExistence type="predicted"/>
<dbReference type="Proteomes" id="UP000276776">
    <property type="component" value="Unassembled WGS sequence"/>
</dbReference>
<organism evidence="3">
    <name type="scientific">Thelazia callipaeda</name>
    <name type="common">Oriental eyeworm</name>
    <name type="synonym">Parasitic nematode</name>
    <dbReference type="NCBI Taxonomy" id="103827"/>
    <lineage>
        <taxon>Eukaryota</taxon>
        <taxon>Metazoa</taxon>
        <taxon>Ecdysozoa</taxon>
        <taxon>Nematoda</taxon>
        <taxon>Chromadorea</taxon>
        <taxon>Rhabditida</taxon>
        <taxon>Spirurina</taxon>
        <taxon>Spiruromorpha</taxon>
        <taxon>Thelazioidea</taxon>
        <taxon>Thelaziidae</taxon>
        <taxon>Thelazia</taxon>
    </lineage>
</organism>
<dbReference type="WBParaSite" id="TCLT_0000667501-mRNA-1">
    <property type="protein sequence ID" value="TCLT_0000667501-mRNA-1"/>
    <property type="gene ID" value="TCLT_0000667501"/>
</dbReference>
<name>A0A0N5D1F1_THECL</name>
<reference evidence="1 2" key="2">
    <citation type="submission" date="2018-11" db="EMBL/GenBank/DDBJ databases">
        <authorList>
            <consortium name="Pathogen Informatics"/>
        </authorList>
    </citation>
    <scope>NUCLEOTIDE SEQUENCE [LARGE SCALE GENOMIC DNA]</scope>
</reference>
<gene>
    <name evidence="1" type="ORF">TCLT_LOCUS6664</name>
</gene>
<evidence type="ECO:0000313" key="1">
    <source>
        <dbReference type="EMBL" id="VDN04039.1"/>
    </source>
</evidence>
<protein>
    <submittedName>
        <fullName evidence="3">SUI1 domain-containing protein</fullName>
    </submittedName>
</protein>
<evidence type="ECO:0000313" key="3">
    <source>
        <dbReference type="WBParaSite" id="TCLT_0000667501-mRNA-1"/>
    </source>
</evidence>
<evidence type="ECO:0000313" key="2">
    <source>
        <dbReference type="Proteomes" id="UP000276776"/>
    </source>
</evidence>
<sequence length="165" mass="18699">MVISRHNEYLEEVVPDYEKRCPKQSDFRPITCMLNLYKLTTKCVAGVIQLGTTTRKLLGDNQLGTVGKVQGAKEQALLKLAVSAKHYPQMVGYNDKQWGKKIQRAILQCEGYSKITVLTDQGIRIMIHLLFVDDHELLATDVDVMQYVVEKVHREAVPAKGRART</sequence>
<accession>A0A0N5D1F1</accession>
<keyword evidence="2" id="KW-1185">Reference proteome</keyword>